<proteinExistence type="predicted"/>
<dbReference type="EMBL" id="JAGRQH010000005">
    <property type="protein sequence ID" value="MBR0560140.1"/>
    <property type="molecule type" value="Genomic_DNA"/>
</dbReference>
<keyword evidence="1" id="KW-0472">Membrane</keyword>
<accession>A0ABS5E8B0</accession>
<keyword evidence="3" id="KW-1185">Reference proteome</keyword>
<evidence type="ECO:0000313" key="3">
    <source>
        <dbReference type="Proteomes" id="UP000677812"/>
    </source>
</evidence>
<name>A0ABS5E8B0_9PROT</name>
<evidence type="ECO:0000313" key="2">
    <source>
        <dbReference type="EMBL" id="MBR0560140.1"/>
    </source>
</evidence>
<gene>
    <name evidence="2" type="ORF">KB213_08755</name>
</gene>
<sequence>MDMNVAKQEHGGESGGSKALLALVIGMGVLIVIGVAVLIGVVVTRIMHGHHAAQTSVPANVEHAEKVTIPLLRGEHITRVIAMNDGDLAVSVQGDAGERLFVWDPESGRVVSEAVFIPAP</sequence>
<protein>
    <submittedName>
        <fullName evidence="2">Uncharacterized protein</fullName>
    </submittedName>
</protein>
<reference evidence="2 3" key="1">
    <citation type="submission" date="2021-04" db="EMBL/GenBank/DDBJ databases">
        <title>The complete genome sequence of Neokomagataea sp. TBRC 2177.</title>
        <authorList>
            <person name="Charoenyingcharoen P."/>
            <person name="Yukphan P."/>
        </authorList>
    </citation>
    <scope>NUCLEOTIDE SEQUENCE [LARGE SCALE GENOMIC DNA]</scope>
    <source>
        <strain evidence="2 3">TBRC 2177</strain>
    </source>
</reference>
<dbReference type="RefSeq" id="WP_211682264.1">
    <property type="nucleotide sequence ID" value="NZ_JAGRQH010000005.1"/>
</dbReference>
<comment type="caution">
    <text evidence="2">The sequence shown here is derived from an EMBL/GenBank/DDBJ whole genome shotgun (WGS) entry which is preliminary data.</text>
</comment>
<feature type="transmembrane region" description="Helical" evidence="1">
    <location>
        <begin position="20"/>
        <end position="43"/>
    </location>
</feature>
<evidence type="ECO:0000256" key="1">
    <source>
        <dbReference type="SAM" id="Phobius"/>
    </source>
</evidence>
<organism evidence="2 3">
    <name type="scientific">Neokomagataea anthophila</name>
    <dbReference type="NCBI Taxonomy" id="2826925"/>
    <lineage>
        <taxon>Bacteria</taxon>
        <taxon>Pseudomonadati</taxon>
        <taxon>Pseudomonadota</taxon>
        <taxon>Alphaproteobacteria</taxon>
        <taxon>Acetobacterales</taxon>
        <taxon>Acetobacteraceae</taxon>
        <taxon>Neokomagataea</taxon>
    </lineage>
</organism>
<dbReference type="Proteomes" id="UP000677812">
    <property type="component" value="Unassembled WGS sequence"/>
</dbReference>
<keyword evidence="1" id="KW-0812">Transmembrane</keyword>
<keyword evidence="1" id="KW-1133">Transmembrane helix</keyword>